<dbReference type="RefSeq" id="WP_167855347.1">
    <property type="nucleotide sequence ID" value="NZ_CP053538.1"/>
</dbReference>
<protein>
    <recommendedName>
        <fullName evidence="4">DUF5808 domain-containing protein</fullName>
    </recommendedName>
</protein>
<dbReference type="InterPro" id="IPR046615">
    <property type="entry name" value="DUF6728"/>
</dbReference>
<proteinExistence type="predicted"/>
<dbReference type="AlphaFoldDB" id="A0A6M6BJL0"/>
<reference evidence="2 3" key="1">
    <citation type="submission" date="2020-05" db="EMBL/GenBank/DDBJ databases">
        <title>Complete genome sequence of Hymenobacter sp. TS19 in Coasted Sand Dune.</title>
        <authorList>
            <person name="Lee J.-H."/>
            <person name="Jung J.-H."/>
            <person name="Jeong S."/>
            <person name="Zhao L."/>
            <person name="Kim M.-K."/>
            <person name="Seo H.-S."/>
            <person name="Lim S."/>
        </authorList>
    </citation>
    <scope>NUCLEOTIDE SEQUENCE [LARGE SCALE GENOMIC DNA]</scope>
    <source>
        <strain evidence="2 3">TS19</strain>
    </source>
</reference>
<dbReference type="KEGG" id="hts:HMJ29_18245"/>
<dbReference type="EMBL" id="CP053538">
    <property type="protein sequence ID" value="QJX48751.1"/>
    <property type="molecule type" value="Genomic_DNA"/>
</dbReference>
<name>A0A6M6BJL0_9BACT</name>
<keyword evidence="3" id="KW-1185">Reference proteome</keyword>
<dbReference type="Pfam" id="PF20498">
    <property type="entry name" value="DUF6728"/>
    <property type="match status" value="1"/>
</dbReference>
<evidence type="ECO:0000256" key="1">
    <source>
        <dbReference type="SAM" id="Phobius"/>
    </source>
</evidence>
<evidence type="ECO:0000313" key="2">
    <source>
        <dbReference type="EMBL" id="QJX48751.1"/>
    </source>
</evidence>
<evidence type="ECO:0000313" key="3">
    <source>
        <dbReference type="Proteomes" id="UP000501623"/>
    </source>
</evidence>
<organism evidence="2 3">
    <name type="scientific">Hymenobacter taeanensis</name>
    <dbReference type="NCBI Taxonomy" id="2735321"/>
    <lineage>
        <taxon>Bacteria</taxon>
        <taxon>Pseudomonadati</taxon>
        <taxon>Bacteroidota</taxon>
        <taxon>Cytophagia</taxon>
        <taxon>Cytophagales</taxon>
        <taxon>Hymenobacteraceae</taxon>
        <taxon>Hymenobacter</taxon>
    </lineage>
</organism>
<dbReference type="Proteomes" id="UP000501623">
    <property type="component" value="Chromosome"/>
</dbReference>
<sequence>MRTKDLFDFGPVFGYFFRKNDPNRKTNFNLRTMHFINKLSMSMFLVGFIVLLYRWFIR</sequence>
<keyword evidence="1" id="KW-0812">Transmembrane</keyword>
<evidence type="ECO:0008006" key="4">
    <source>
        <dbReference type="Google" id="ProtNLM"/>
    </source>
</evidence>
<keyword evidence="1" id="KW-0472">Membrane</keyword>
<feature type="transmembrane region" description="Helical" evidence="1">
    <location>
        <begin position="35"/>
        <end position="56"/>
    </location>
</feature>
<accession>A0A6M6BJL0</accession>
<gene>
    <name evidence="2" type="ORF">HMJ29_18245</name>
</gene>
<keyword evidence="1" id="KW-1133">Transmembrane helix</keyword>